<evidence type="ECO:0000313" key="1">
    <source>
        <dbReference type="EMBL" id="KXS10962.1"/>
    </source>
</evidence>
<accession>A0A139A2H1</accession>
<sequence length="231" mass="25026">MSVKIIQISRKRAGLPHKEFCDYFYQNHGAISANVPRFLSLSLIHSPSGHPLHSQIHFFDTYVKTVTGPDAIKFIDFSAGVTVLALEVYVISGLKDDIGADTASGVLAVAVRQPGVDVEATLTPQLTALLQASLGSGLVSLQANYAAAPEQAQSLAKYFGKQNGSPELAAVYVTRLQDATLIPKFREAQKKFQDEAAGVLNVQNCFVALGRRAQFDPAANRVRTRYDSSEM</sequence>
<dbReference type="OrthoDB" id="5340195at2759"/>
<reference evidence="1 2" key="1">
    <citation type="journal article" date="2015" name="Genome Biol. Evol.">
        <title>Phylogenomic analyses indicate that early fungi evolved digesting cell walls of algal ancestors of land plants.</title>
        <authorList>
            <person name="Chang Y."/>
            <person name="Wang S."/>
            <person name="Sekimoto S."/>
            <person name="Aerts A.L."/>
            <person name="Choi C."/>
            <person name="Clum A."/>
            <person name="LaButti K.M."/>
            <person name="Lindquist E.A."/>
            <person name="Yee Ngan C."/>
            <person name="Ohm R.A."/>
            <person name="Salamov A.A."/>
            <person name="Grigoriev I.V."/>
            <person name="Spatafora J.W."/>
            <person name="Berbee M.L."/>
        </authorList>
    </citation>
    <scope>NUCLEOTIDE SEQUENCE [LARGE SCALE GENOMIC DNA]</scope>
    <source>
        <strain evidence="1 2">JEL478</strain>
    </source>
</reference>
<dbReference type="Proteomes" id="UP000070544">
    <property type="component" value="Unassembled WGS sequence"/>
</dbReference>
<keyword evidence="2" id="KW-1185">Reference proteome</keyword>
<name>A0A139A2H1_GONPJ</name>
<evidence type="ECO:0000313" key="2">
    <source>
        <dbReference type="Proteomes" id="UP000070544"/>
    </source>
</evidence>
<evidence type="ECO:0008006" key="3">
    <source>
        <dbReference type="Google" id="ProtNLM"/>
    </source>
</evidence>
<organism evidence="1 2">
    <name type="scientific">Gonapodya prolifera (strain JEL478)</name>
    <name type="common">Monoblepharis prolifera</name>
    <dbReference type="NCBI Taxonomy" id="1344416"/>
    <lineage>
        <taxon>Eukaryota</taxon>
        <taxon>Fungi</taxon>
        <taxon>Fungi incertae sedis</taxon>
        <taxon>Chytridiomycota</taxon>
        <taxon>Chytridiomycota incertae sedis</taxon>
        <taxon>Monoblepharidomycetes</taxon>
        <taxon>Monoblepharidales</taxon>
        <taxon>Gonapodyaceae</taxon>
        <taxon>Gonapodya</taxon>
    </lineage>
</organism>
<protein>
    <recommendedName>
        <fullName evidence="3">EthD domain-containing protein</fullName>
    </recommendedName>
</protein>
<gene>
    <name evidence="1" type="ORF">M427DRAFT_47618</name>
</gene>
<dbReference type="AlphaFoldDB" id="A0A139A2H1"/>
<proteinExistence type="predicted"/>
<dbReference type="EMBL" id="KQ965811">
    <property type="protein sequence ID" value="KXS10962.1"/>
    <property type="molecule type" value="Genomic_DNA"/>
</dbReference>